<evidence type="ECO:0000256" key="1">
    <source>
        <dbReference type="SAM" id="MobiDB-lite"/>
    </source>
</evidence>
<accession>A0ABW2C4G0</accession>
<gene>
    <name evidence="2" type="ORF">ACFQGD_19860</name>
</gene>
<organism evidence="2 3">
    <name type="scientific">Haloechinothrix salitolerans</name>
    <dbReference type="NCBI Taxonomy" id="926830"/>
    <lineage>
        <taxon>Bacteria</taxon>
        <taxon>Bacillati</taxon>
        <taxon>Actinomycetota</taxon>
        <taxon>Actinomycetes</taxon>
        <taxon>Pseudonocardiales</taxon>
        <taxon>Pseudonocardiaceae</taxon>
        <taxon>Haloechinothrix</taxon>
    </lineage>
</organism>
<dbReference type="EMBL" id="JBHSXX010000001">
    <property type="protein sequence ID" value="MFC6869402.1"/>
    <property type="molecule type" value="Genomic_DNA"/>
</dbReference>
<comment type="caution">
    <text evidence="2">The sequence shown here is derived from an EMBL/GenBank/DDBJ whole genome shotgun (WGS) entry which is preliminary data.</text>
</comment>
<feature type="region of interest" description="Disordered" evidence="1">
    <location>
        <begin position="64"/>
        <end position="86"/>
    </location>
</feature>
<evidence type="ECO:0000313" key="3">
    <source>
        <dbReference type="Proteomes" id="UP001596337"/>
    </source>
</evidence>
<reference evidence="3" key="1">
    <citation type="journal article" date="2019" name="Int. J. Syst. Evol. Microbiol.">
        <title>The Global Catalogue of Microorganisms (GCM) 10K type strain sequencing project: providing services to taxonomists for standard genome sequencing and annotation.</title>
        <authorList>
            <consortium name="The Broad Institute Genomics Platform"/>
            <consortium name="The Broad Institute Genome Sequencing Center for Infectious Disease"/>
            <person name="Wu L."/>
            <person name="Ma J."/>
        </authorList>
    </citation>
    <scope>NUCLEOTIDE SEQUENCE [LARGE SCALE GENOMIC DNA]</scope>
    <source>
        <strain evidence="3">KCTC 32255</strain>
    </source>
</reference>
<feature type="region of interest" description="Disordered" evidence="1">
    <location>
        <begin position="1"/>
        <end position="28"/>
    </location>
</feature>
<name>A0ABW2C4G0_9PSEU</name>
<evidence type="ECO:0008006" key="4">
    <source>
        <dbReference type="Google" id="ProtNLM"/>
    </source>
</evidence>
<proteinExistence type="predicted"/>
<sequence length="86" mass="9296">MTSDAVSADKEIKKSGRQLSPEQAAAAAMVGEARERGLALTGPDGLLKLFTKNVLETALNEEMTEHLGHEKNRAELDRESTEVCLS</sequence>
<protein>
    <recommendedName>
        <fullName evidence="4">Transposase, Mutator family</fullName>
    </recommendedName>
</protein>
<keyword evidence="3" id="KW-1185">Reference proteome</keyword>
<dbReference type="Proteomes" id="UP001596337">
    <property type="component" value="Unassembled WGS sequence"/>
</dbReference>
<evidence type="ECO:0000313" key="2">
    <source>
        <dbReference type="EMBL" id="MFC6869402.1"/>
    </source>
</evidence>